<protein>
    <submittedName>
        <fullName evidence="1">Uncharacterized protein</fullName>
    </submittedName>
</protein>
<reference evidence="1" key="4">
    <citation type="submission" date="2019-03" db="UniProtKB">
        <authorList>
            <consortium name="EnsemblPlants"/>
        </authorList>
    </citation>
    <scope>IDENTIFICATION</scope>
</reference>
<sequence>KKSTSHPLAMAAKESEGLADGASLAAAQEASIAGQYNALDINGGKTGEEAEVSRFTSRFASLGDREERLAEIAAGLRLIKEKRGSRPPTYIEMAAAVLLQDSVVAAIEGRPTIVVGWSLLE</sequence>
<evidence type="ECO:0000313" key="2">
    <source>
        <dbReference type="Proteomes" id="UP000015105"/>
    </source>
</evidence>
<reference evidence="2" key="1">
    <citation type="journal article" date="2014" name="Science">
        <title>Ancient hybridizations among the ancestral genomes of bread wheat.</title>
        <authorList>
            <consortium name="International Wheat Genome Sequencing Consortium,"/>
            <person name="Marcussen T."/>
            <person name="Sandve S.R."/>
            <person name="Heier L."/>
            <person name="Spannagl M."/>
            <person name="Pfeifer M."/>
            <person name="Jakobsen K.S."/>
            <person name="Wulff B.B."/>
            <person name="Steuernagel B."/>
            <person name="Mayer K.F."/>
            <person name="Olsen O.A."/>
        </authorList>
    </citation>
    <scope>NUCLEOTIDE SEQUENCE [LARGE SCALE GENOMIC DNA]</scope>
    <source>
        <strain evidence="2">cv. AL8/78</strain>
    </source>
</reference>
<reference evidence="1" key="5">
    <citation type="journal article" date="2021" name="G3 (Bethesda)">
        <title>Aegilops tauschii genome assembly Aet v5.0 features greater sequence contiguity and improved annotation.</title>
        <authorList>
            <person name="Wang L."/>
            <person name="Zhu T."/>
            <person name="Rodriguez J.C."/>
            <person name="Deal K.R."/>
            <person name="Dubcovsky J."/>
            <person name="McGuire P.E."/>
            <person name="Lux T."/>
            <person name="Spannagl M."/>
            <person name="Mayer K.F.X."/>
            <person name="Baldrich P."/>
            <person name="Meyers B.C."/>
            <person name="Huo N."/>
            <person name="Gu Y.Q."/>
            <person name="Zhou H."/>
            <person name="Devos K.M."/>
            <person name="Bennetzen J.L."/>
            <person name="Unver T."/>
            <person name="Budak H."/>
            <person name="Gulick P.J."/>
            <person name="Galiba G."/>
            <person name="Kalapos B."/>
            <person name="Nelson D.R."/>
            <person name="Li P."/>
            <person name="You F.M."/>
            <person name="Luo M.C."/>
            <person name="Dvorak J."/>
        </authorList>
    </citation>
    <scope>NUCLEOTIDE SEQUENCE [LARGE SCALE GENOMIC DNA]</scope>
    <source>
        <strain evidence="1">cv. AL8/78</strain>
    </source>
</reference>
<evidence type="ECO:0000313" key="1">
    <source>
        <dbReference type="EnsemblPlants" id="AET2Gv20972200.1"/>
    </source>
</evidence>
<dbReference type="Proteomes" id="UP000015105">
    <property type="component" value="Chromosome 2D"/>
</dbReference>
<reference evidence="2" key="2">
    <citation type="journal article" date="2017" name="Nat. Plants">
        <title>The Aegilops tauschii genome reveals multiple impacts of transposons.</title>
        <authorList>
            <person name="Zhao G."/>
            <person name="Zou C."/>
            <person name="Li K."/>
            <person name="Wang K."/>
            <person name="Li T."/>
            <person name="Gao L."/>
            <person name="Zhang X."/>
            <person name="Wang H."/>
            <person name="Yang Z."/>
            <person name="Liu X."/>
            <person name="Jiang W."/>
            <person name="Mao L."/>
            <person name="Kong X."/>
            <person name="Jiao Y."/>
            <person name="Jia J."/>
        </authorList>
    </citation>
    <scope>NUCLEOTIDE SEQUENCE [LARGE SCALE GENOMIC DNA]</scope>
    <source>
        <strain evidence="2">cv. AL8/78</strain>
    </source>
</reference>
<keyword evidence="2" id="KW-1185">Reference proteome</keyword>
<proteinExistence type="predicted"/>
<accession>A0A453CV00</accession>
<organism evidence="1 2">
    <name type="scientific">Aegilops tauschii subsp. strangulata</name>
    <name type="common">Goatgrass</name>
    <dbReference type="NCBI Taxonomy" id="200361"/>
    <lineage>
        <taxon>Eukaryota</taxon>
        <taxon>Viridiplantae</taxon>
        <taxon>Streptophyta</taxon>
        <taxon>Embryophyta</taxon>
        <taxon>Tracheophyta</taxon>
        <taxon>Spermatophyta</taxon>
        <taxon>Magnoliopsida</taxon>
        <taxon>Liliopsida</taxon>
        <taxon>Poales</taxon>
        <taxon>Poaceae</taxon>
        <taxon>BOP clade</taxon>
        <taxon>Pooideae</taxon>
        <taxon>Triticodae</taxon>
        <taxon>Triticeae</taxon>
        <taxon>Triticinae</taxon>
        <taxon>Aegilops</taxon>
    </lineage>
</organism>
<dbReference type="AlphaFoldDB" id="A0A453CV00"/>
<dbReference type="Gramene" id="AET2Gv20972200.1">
    <property type="protein sequence ID" value="AET2Gv20972200.1"/>
    <property type="gene ID" value="AET2Gv20972200"/>
</dbReference>
<name>A0A453CV00_AEGTS</name>
<reference evidence="1" key="3">
    <citation type="journal article" date="2017" name="Nature">
        <title>Genome sequence of the progenitor of the wheat D genome Aegilops tauschii.</title>
        <authorList>
            <person name="Luo M.C."/>
            <person name="Gu Y.Q."/>
            <person name="Puiu D."/>
            <person name="Wang H."/>
            <person name="Twardziok S.O."/>
            <person name="Deal K.R."/>
            <person name="Huo N."/>
            <person name="Zhu T."/>
            <person name="Wang L."/>
            <person name="Wang Y."/>
            <person name="McGuire P.E."/>
            <person name="Liu S."/>
            <person name="Long H."/>
            <person name="Ramasamy R.K."/>
            <person name="Rodriguez J.C."/>
            <person name="Van S.L."/>
            <person name="Yuan L."/>
            <person name="Wang Z."/>
            <person name="Xia Z."/>
            <person name="Xiao L."/>
            <person name="Anderson O.D."/>
            <person name="Ouyang S."/>
            <person name="Liang Y."/>
            <person name="Zimin A.V."/>
            <person name="Pertea G."/>
            <person name="Qi P."/>
            <person name="Bennetzen J.L."/>
            <person name="Dai X."/>
            <person name="Dawson M.W."/>
            <person name="Muller H.G."/>
            <person name="Kugler K."/>
            <person name="Rivarola-Duarte L."/>
            <person name="Spannagl M."/>
            <person name="Mayer K.F.X."/>
            <person name="Lu F.H."/>
            <person name="Bevan M.W."/>
            <person name="Leroy P."/>
            <person name="Li P."/>
            <person name="You F.M."/>
            <person name="Sun Q."/>
            <person name="Liu Z."/>
            <person name="Lyons E."/>
            <person name="Wicker T."/>
            <person name="Salzberg S.L."/>
            <person name="Devos K.M."/>
            <person name="Dvorak J."/>
        </authorList>
    </citation>
    <scope>NUCLEOTIDE SEQUENCE [LARGE SCALE GENOMIC DNA]</scope>
    <source>
        <strain evidence="1">cv. AL8/78</strain>
    </source>
</reference>
<dbReference type="EnsemblPlants" id="AET2Gv20972200.1">
    <property type="protein sequence ID" value="AET2Gv20972200.1"/>
    <property type="gene ID" value="AET2Gv20972200"/>
</dbReference>